<comment type="caution">
    <text evidence="1">The sequence shown here is derived from an EMBL/GenBank/DDBJ whole genome shotgun (WGS) entry which is preliminary data.</text>
</comment>
<organism evidence="1 2">
    <name type="scientific">Tatumella ptyseos ATCC 33301</name>
    <dbReference type="NCBI Taxonomy" id="1005995"/>
    <lineage>
        <taxon>Bacteria</taxon>
        <taxon>Pseudomonadati</taxon>
        <taxon>Pseudomonadota</taxon>
        <taxon>Gammaproteobacteria</taxon>
        <taxon>Enterobacterales</taxon>
        <taxon>Erwiniaceae</taxon>
        <taxon>Tatumella</taxon>
    </lineage>
</organism>
<keyword evidence="2" id="KW-1185">Reference proteome</keyword>
<accession>A0A085JJE2</accession>
<proteinExistence type="predicted"/>
<dbReference type="EMBL" id="JMPR01000020">
    <property type="protein sequence ID" value="KFD20588.1"/>
    <property type="molecule type" value="Genomic_DNA"/>
</dbReference>
<gene>
    <name evidence="1" type="ORF">GTPT_1121</name>
</gene>
<reference evidence="1 2" key="1">
    <citation type="submission" date="2014-05" db="EMBL/GenBank/DDBJ databases">
        <title>ATOL: Assembling a taxonomically balanced genome-scale reconstruction of the evolutionary history of the Enterobacteriaceae.</title>
        <authorList>
            <person name="Plunkett G.III."/>
            <person name="Neeno-Eckwall E.C."/>
            <person name="Glasner J.D."/>
            <person name="Perna N.T."/>
        </authorList>
    </citation>
    <scope>NUCLEOTIDE SEQUENCE [LARGE SCALE GENOMIC DNA]</scope>
    <source>
        <strain evidence="1 2">ATCC 33301</strain>
    </source>
</reference>
<name>A0A085JJE2_9GAMM</name>
<dbReference type="AlphaFoldDB" id="A0A085JJE2"/>
<evidence type="ECO:0000313" key="1">
    <source>
        <dbReference type="EMBL" id="KFD20588.1"/>
    </source>
</evidence>
<protein>
    <submittedName>
        <fullName evidence="1">Uncharacterized protein</fullName>
    </submittedName>
</protein>
<dbReference type="Proteomes" id="UP000028602">
    <property type="component" value="Unassembled WGS sequence"/>
</dbReference>
<evidence type="ECO:0000313" key="2">
    <source>
        <dbReference type="Proteomes" id="UP000028602"/>
    </source>
</evidence>
<sequence length="63" mass="7471">MKQIKTRFGAYRQIVFKLNPPLALFCTASRTKRRKLAMQTHNTLTDIFRHQHCMPCINFDGKF</sequence>